<accession>A0ABP7CK54</accession>
<sequence length="341" mass="36289">MTPDASASIGALLQLLGMPAPPLPDADPQALNASAARWISSANAQDGIGRGADGHVARVLTHNAGQAPDALAAAYTAEEGERAQVANGARAARLMGGAQMAGVGLVMAQNVFIISRLYPLLATQGLAAVPGAGLAARTVVTRLILRKGFTQLLESARRGPVTMFGRAARLLRTSSRTTAQPLARAARAGRGPMGAAPPGRRTLAARLDGDYLAALFEARGSKRLRTVYRADERAPEVIWREGFEPNPAGGWIRPLRVVFTSPELETAQAFVGHKGQVFEILAPGGSRPIHKFMRRDMSEVKFFGGIDTRYVKGVWTYPTVHGRIVTGKQPTWLPNPNFGPH</sequence>
<protein>
    <submittedName>
        <fullName evidence="1">Uncharacterized protein</fullName>
    </submittedName>
</protein>
<reference evidence="2" key="1">
    <citation type="journal article" date="2019" name="Int. J. Syst. Evol. Microbiol.">
        <title>The Global Catalogue of Microorganisms (GCM) 10K type strain sequencing project: providing services to taxonomists for standard genome sequencing and annotation.</title>
        <authorList>
            <consortium name="The Broad Institute Genomics Platform"/>
            <consortium name="The Broad Institute Genome Sequencing Center for Infectious Disease"/>
            <person name="Wu L."/>
            <person name="Ma J."/>
        </authorList>
    </citation>
    <scope>NUCLEOTIDE SEQUENCE [LARGE SCALE GENOMIC DNA]</scope>
    <source>
        <strain evidence="2">JCM 16904</strain>
    </source>
</reference>
<name>A0ABP7CK54_9ACTN</name>
<dbReference type="Gene3D" id="3.90.210.10">
    <property type="entry name" value="Heat-Labile Enterotoxin, subunit A"/>
    <property type="match status" value="1"/>
</dbReference>
<comment type="caution">
    <text evidence="1">The sequence shown here is derived from an EMBL/GenBank/DDBJ whole genome shotgun (WGS) entry which is preliminary data.</text>
</comment>
<evidence type="ECO:0000313" key="1">
    <source>
        <dbReference type="EMBL" id="GAA3691821.1"/>
    </source>
</evidence>
<dbReference type="Proteomes" id="UP001500902">
    <property type="component" value="Unassembled WGS sequence"/>
</dbReference>
<keyword evidence="2" id="KW-1185">Reference proteome</keyword>
<dbReference type="EMBL" id="BAAAZP010000124">
    <property type="protein sequence ID" value="GAA3691821.1"/>
    <property type="molecule type" value="Genomic_DNA"/>
</dbReference>
<evidence type="ECO:0000313" key="2">
    <source>
        <dbReference type="Proteomes" id="UP001500902"/>
    </source>
</evidence>
<dbReference type="RefSeq" id="WP_344886962.1">
    <property type="nucleotide sequence ID" value="NZ_BAAAZP010000124.1"/>
</dbReference>
<organism evidence="1 2">
    <name type="scientific">Nonomuraea antimicrobica</name>
    <dbReference type="NCBI Taxonomy" id="561173"/>
    <lineage>
        <taxon>Bacteria</taxon>
        <taxon>Bacillati</taxon>
        <taxon>Actinomycetota</taxon>
        <taxon>Actinomycetes</taxon>
        <taxon>Streptosporangiales</taxon>
        <taxon>Streptosporangiaceae</taxon>
        <taxon>Nonomuraea</taxon>
    </lineage>
</organism>
<proteinExistence type="predicted"/>
<gene>
    <name evidence="1" type="ORF">GCM10022224_066790</name>
</gene>